<dbReference type="OrthoDB" id="5400539at2759"/>
<evidence type="ECO:0000256" key="2">
    <source>
        <dbReference type="SAM" id="Phobius"/>
    </source>
</evidence>
<dbReference type="GeneID" id="28895832"/>
<dbReference type="Proteomes" id="UP000076632">
    <property type="component" value="Unassembled WGS sequence"/>
</dbReference>
<dbReference type="InParanoid" id="A0A165JCH7"/>
<dbReference type="AlphaFoldDB" id="A0A165JCH7"/>
<dbReference type="RefSeq" id="XP_018191608.1">
    <property type="nucleotide sequence ID" value="XM_018330695.1"/>
</dbReference>
<reference evidence="3 4" key="1">
    <citation type="journal article" date="2016" name="Fungal Biol.">
        <title>The genome of Xylona heveae provides a window into fungal endophytism.</title>
        <authorList>
            <person name="Gazis R."/>
            <person name="Kuo A."/>
            <person name="Riley R."/>
            <person name="LaButti K."/>
            <person name="Lipzen A."/>
            <person name="Lin J."/>
            <person name="Amirebrahimi M."/>
            <person name="Hesse C.N."/>
            <person name="Spatafora J.W."/>
            <person name="Henrissat B."/>
            <person name="Hainaut M."/>
            <person name="Grigoriev I.V."/>
            <person name="Hibbett D.S."/>
        </authorList>
    </citation>
    <scope>NUCLEOTIDE SEQUENCE [LARGE SCALE GENOMIC DNA]</scope>
    <source>
        <strain evidence="3 4">TC161</strain>
    </source>
</reference>
<protein>
    <submittedName>
        <fullName evidence="3">Uncharacterized protein</fullName>
    </submittedName>
</protein>
<dbReference type="InterPro" id="IPR020999">
    <property type="entry name" value="Chitin_synth_reg_RCR"/>
</dbReference>
<feature type="region of interest" description="Disordered" evidence="1">
    <location>
        <begin position="1"/>
        <end position="25"/>
    </location>
</feature>
<organism evidence="3 4">
    <name type="scientific">Xylona heveae (strain CBS 132557 / TC161)</name>
    <dbReference type="NCBI Taxonomy" id="1328760"/>
    <lineage>
        <taxon>Eukaryota</taxon>
        <taxon>Fungi</taxon>
        <taxon>Dikarya</taxon>
        <taxon>Ascomycota</taxon>
        <taxon>Pezizomycotina</taxon>
        <taxon>Xylonomycetes</taxon>
        <taxon>Xylonales</taxon>
        <taxon>Xylonaceae</taxon>
        <taxon>Xylona</taxon>
    </lineage>
</organism>
<feature type="compositionally biased region" description="Gly residues" evidence="1">
    <location>
        <begin position="13"/>
        <end position="23"/>
    </location>
</feature>
<keyword evidence="2" id="KW-1133">Transmembrane helix</keyword>
<evidence type="ECO:0000256" key="1">
    <source>
        <dbReference type="SAM" id="MobiDB-lite"/>
    </source>
</evidence>
<accession>A0A165JCH7</accession>
<keyword evidence="4" id="KW-1185">Reference proteome</keyword>
<feature type="compositionally biased region" description="Basic and acidic residues" evidence="1">
    <location>
        <begin position="1"/>
        <end position="11"/>
    </location>
</feature>
<dbReference type="Pfam" id="PF12273">
    <property type="entry name" value="RCR"/>
    <property type="match status" value="1"/>
</dbReference>
<keyword evidence="2" id="KW-0472">Membrane</keyword>
<evidence type="ECO:0000313" key="3">
    <source>
        <dbReference type="EMBL" id="KZF26053.1"/>
    </source>
</evidence>
<feature type="compositionally biased region" description="Pro residues" evidence="1">
    <location>
        <begin position="132"/>
        <end position="151"/>
    </location>
</feature>
<evidence type="ECO:0000313" key="4">
    <source>
        <dbReference type="Proteomes" id="UP000076632"/>
    </source>
</evidence>
<dbReference type="EMBL" id="KV407454">
    <property type="protein sequence ID" value="KZF26053.1"/>
    <property type="molecule type" value="Genomic_DNA"/>
</dbReference>
<feature type="region of interest" description="Disordered" evidence="1">
    <location>
        <begin position="128"/>
        <end position="199"/>
    </location>
</feature>
<sequence>MHLDLQKRQDEGGQSGDGQSGGGDDTDWWYSSTAEVVKWVVFLSIVVLLLTWVVGGSLHAQRRRRRGLPPLAYHRVIIQAREKHKQKANSGIKFLVPRSYRMPPRQTIDHAPPLPYYYHPSGNGASNEYPMYPAPPPPAYGQDFDPPPQYQPPLGASKVDPSQQRQVPSVYVGESSRAGDSSPARPEPSRQPSERGGAN</sequence>
<feature type="transmembrane region" description="Helical" evidence="2">
    <location>
        <begin position="36"/>
        <end position="58"/>
    </location>
</feature>
<gene>
    <name evidence="3" type="ORF">L228DRAFT_235168</name>
</gene>
<keyword evidence="2" id="KW-0812">Transmembrane</keyword>
<proteinExistence type="predicted"/>
<name>A0A165JCH7_XYLHT</name>
<dbReference type="OMA" id="VPQNHFT"/>